<evidence type="ECO:0000256" key="1">
    <source>
        <dbReference type="SAM" id="Phobius"/>
    </source>
</evidence>
<keyword evidence="3" id="KW-1185">Reference proteome</keyword>
<keyword evidence="1" id="KW-0472">Membrane</keyword>
<dbReference type="Proteomes" id="UP001560045">
    <property type="component" value="Unassembled WGS sequence"/>
</dbReference>
<protein>
    <submittedName>
        <fullName evidence="2">Uncharacterized protein</fullName>
    </submittedName>
</protein>
<feature type="transmembrane region" description="Helical" evidence="1">
    <location>
        <begin position="43"/>
        <end position="63"/>
    </location>
</feature>
<keyword evidence="1" id="KW-0812">Transmembrane</keyword>
<organism evidence="2 3">
    <name type="scientific">Geodermatophilus maliterrae</name>
    <dbReference type="NCBI Taxonomy" id="3162531"/>
    <lineage>
        <taxon>Bacteria</taxon>
        <taxon>Bacillati</taxon>
        <taxon>Actinomycetota</taxon>
        <taxon>Actinomycetes</taxon>
        <taxon>Geodermatophilales</taxon>
        <taxon>Geodermatophilaceae</taxon>
        <taxon>Geodermatophilus</taxon>
    </lineage>
</organism>
<proteinExistence type="predicted"/>
<dbReference type="RefSeq" id="WP_369204428.1">
    <property type="nucleotide sequence ID" value="NZ_JBFNXQ010000013.1"/>
</dbReference>
<sequence length="359" mass="36032">MTDSDLDVRDALQRLAAGAGRPRGEDTAAAAIALSRRQRRSRAAWAGGLLAAAVLAGAVPALLPDAGPAAGEAATGSTGQAEDAGAGLYDLPARGSLAGDGDFVAGVAALEWSAPLGVEGAVLSPPASTRRVLFAGDLPGGRRWALVMGEDRGQLLYAWFGGPAGAAPAELALLAPPERGGQDQPMALLDTAGPAPVLVVVSRPGDTARYSPGSVPVDGGDVERAWTDLTGADGVLVAEVPAPVYLGVAAVDVRRDGATRATVRPVPLTDASAPPPVDPRATVAAVLATTDPEVRERLAACLLPQGFVLTVRPDGGYEYGYPVVEGGAGDEEVAVAHAAYDAVLAACAQQVTGGPEVPD</sequence>
<comment type="caution">
    <text evidence="2">The sequence shown here is derived from an EMBL/GenBank/DDBJ whole genome shotgun (WGS) entry which is preliminary data.</text>
</comment>
<gene>
    <name evidence="2" type="ORF">ABQ292_06450</name>
</gene>
<dbReference type="EMBL" id="JBFNXQ010000013">
    <property type="protein sequence ID" value="MEX5718006.1"/>
    <property type="molecule type" value="Genomic_DNA"/>
</dbReference>
<evidence type="ECO:0000313" key="2">
    <source>
        <dbReference type="EMBL" id="MEX5718006.1"/>
    </source>
</evidence>
<evidence type="ECO:0000313" key="3">
    <source>
        <dbReference type="Proteomes" id="UP001560045"/>
    </source>
</evidence>
<name>A0ABV3XC38_9ACTN</name>
<reference evidence="2 3" key="1">
    <citation type="submission" date="2024-06" db="EMBL/GenBank/DDBJ databases">
        <title>Draft genome sequence of Geodermatophilus badlandi, a novel member of the Geodermatophilaceae isolated from badland sedimentary rocks in the Red desert, Wyoming, USA.</title>
        <authorList>
            <person name="Ben Tekaya S."/>
            <person name="Nouioui I."/>
            <person name="Flores G.M."/>
            <person name="Shaal M.N."/>
            <person name="Bredoire F."/>
            <person name="Basile F."/>
            <person name="Van Diepen L."/>
            <person name="Ward N.L."/>
        </authorList>
    </citation>
    <scope>NUCLEOTIDE SEQUENCE [LARGE SCALE GENOMIC DNA]</scope>
    <source>
        <strain evidence="2 3">WL48A</strain>
    </source>
</reference>
<keyword evidence="1" id="KW-1133">Transmembrane helix</keyword>
<accession>A0ABV3XC38</accession>